<dbReference type="Pfam" id="PF00696">
    <property type="entry name" value="AA_kinase"/>
    <property type="match status" value="1"/>
</dbReference>
<dbReference type="SUPFAM" id="SSF53633">
    <property type="entry name" value="Carbamate kinase-like"/>
    <property type="match status" value="1"/>
</dbReference>
<dbReference type="InterPro" id="IPR036393">
    <property type="entry name" value="AceGlu_kinase-like_sf"/>
</dbReference>
<proteinExistence type="predicted"/>
<evidence type="ECO:0000313" key="2">
    <source>
        <dbReference type="EMBL" id="NGO50321.1"/>
    </source>
</evidence>
<sequence length="212" mass="21858">MKRAVVNLGGSTASEAALGEWIAALAGSTLPLVIVPGGGRFANEVRDAQKSMGFSDKAAHAMAILAMDQFGHVILDRDDRLAPARSLQDMERALRGRKIPVWLPSSLAIPAPDIRASWDMTSDALAAWLAGKLGAHALLLVKQTAAFSSGDDVASLTARGIVDAGFAAMLPAGVDFHLAGPHDATIAGAMLSSGKLPGTLISRSVAAVRKTG</sequence>
<comment type="caution">
    <text evidence="2">The sequence shown here is derived from an EMBL/GenBank/DDBJ whole genome shotgun (WGS) entry which is preliminary data.</text>
</comment>
<protein>
    <submittedName>
        <fullName evidence="2">Dihydroneopterin aldolase</fullName>
    </submittedName>
</protein>
<dbReference type="RefSeq" id="WP_165023651.1">
    <property type="nucleotide sequence ID" value="NZ_JAAKZF010000003.1"/>
</dbReference>
<feature type="domain" description="Aspartate/glutamate/uridylate kinase" evidence="1">
    <location>
        <begin position="2"/>
        <end position="146"/>
    </location>
</feature>
<dbReference type="AlphaFoldDB" id="A0A6G4W6E0"/>
<keyword evidence="3" id="KW-1185">Reference proteome</keyword>
<evidence type="ECO:0000259" key="1">
    <source>
        <dbReference type="Pfam" id="PF00696"/>
    </source>
</evidence>
<dbReference type="Gene3D" id="3.40.1160.10">
    <property type="entry name" value="Acetylglutamate kinase-like"/>
    <property type="match status" value="1"/>
</dbReference>
<gene>
    <name evidence="2" type="ORF">G6N73_03860</name>
</gene>
<dbReference type="EMBL" id="JAAKZF010000003">
    <property type="protein sequence ID" value="NGO50321.1"/>
    <property type="molecule type" value="Genomic_DNA"/>
</dbReference>
<dbReference type="InterPro" id="IPR001048">
    <property type="entry name" value="Asp/Glu/Uridylate_kinase"/>
</dbReference>
<dbReference type="Proteomes" id="UP001642900">
    <property type="component" value="Unassembled WGS sequence"/>
</dbReference>
<evidence type="ECO:0000313" key="3">
    <source>
        <dbReference type="Proteomes" id="UP001642900"/>
    </source>
</evidence>
<organism evidence="2 3">
    <name type="scientific">Allomesorhizobium camelthorni</name>
    <dbReference type="NCBI Taxonomy" id="475069"/>
    <lineage>
        <taxon>Bacteria</taxon>
        <taxon>Pseudomonadati</taxon>
        <taxon>Pseudomonadota</taxon>
        <taxon>Alphaproteobacteria</taxon>
        <taxon>Hyphomicrobiales</taxon>
        <taxon>Phyllobacteriaceae</taxon>
        <taxon>Allomesorhizobium</taxon>
    </lineage>
</organism>
<accession>A0A6G4W6E0</accession>
<reference evidence="2 3" key="1">
    <citation type="submission" date="2020-02" db="EMBL/GenBank/DDBJ databases">
        <title>Genome sequence of strain CCNWXJ40-4.</title>
        <authorList>
            <person name="Gao J."/>
            <person name="Sun J."/>
        </authorList>
    </citation>
    <scope>NUCLEOTIDE SEQUENCE [LARGE SCALE GENOMIC DNA]</scope>
    <source>
        <strain evidence="2 3">CCNWXJ 40-4</strain>
    </source>
</reference>
<name>A0A6G4W6E0_9HYPH</name>